<gene>
    <name evidence="3" type="ORF">JOF53_006222</name>
</gene>
<dbReference type="Pfam" id="PF12079">
    <property type="entry name" value="DUF3558"/>
    <property type="match status" value="1"/>
</dbReference>
<reference evidence="3 4" key="1">
    <citation type="submission" date="2021-03" db="EMBL/GenBank/DDBJ databases">
        <title>Sequencing the genomes of 1000 actinobacteria strains.</title>
        <authorList>
            <person name="Klenk H.-P."/>
        </authorList>
    </citation>
    <scope>NUCLEOTIDE SEQUENCE [LARGE SCALE GENOMIC DNA]</scope>
    <source>
        <strain evidence="3 4">DSM 44580</strain>
    </source>
</reference>
<organism evidence="3 4">
    <name type="scientific">Crossiella equi</name>
    <dbReference type="NCBI Taxonomy" id="130796"/>
    <lineage>
        <taxon>Bacteria</taxon>
        <taxon>Bacillati</taxon>
        <taxon>Actinomycetota</taxon>
        <taxon>Actinomycetes</taxon>
        <taxon>Pseudonocardiales</taxon>
        <taxon>Pseudonocardiaceae</taxon>
        <taxon>Crossiella</taxon>
    </lineage>
</organism>
<protein>
    <recommendedName>
        <fullName evidence="5">DUF3558 domain-containing protein</fullName>
    </recommendedName>
</protein>
<dbReference type="EMBL" id="JAGIOO010000001">
    <property type="protein sequence ID" value="MBP2477350.1"/>
    <property type="molecule type" value="Genomic_DNA"/>
</dbReference>
<name>A0ABS5AL99_9PSEU</name>
<evidence type="ECO:0000313" key="4">
    <source>
        <dbReference type="Proteomes" id="UP001519363"/>
    </source>
</evidence>
<dbReference type="PROSITE" id="PS51257">
    <property type="entry name" value="PROKAR_LIPOPROTEIN"/>
    <property type="match status" value="1"/>
</dbReference>
<sequence length="199" mass="20455">MTKTLLISLVTVAVVAGCGTPGPGGASDTATPATSQSASGAPALPQPEIDVTKFLANPCTMITSKQAADVIGGATGTPWTESTLGPACRWRLPSDPAKLTFLLTLDKTSGGIAELFRRPKNYQVFEPTTAGGQPGVIALPEDLRQQGDCSLEIGLAKDVLLRVSIRLGSIGNTPEERSNPCPRAVGIAEKAITTMKAGG</sequence>
<feature type="signal peptide" evidence="2">
    <location>
        <begin position="1"/>
        <end position="26"/>
    </location>
</feature>
<feature type="chain" id="PRO_5046150122" description="DUF3558 domain-containing protein" evidence="2">
    <location>
        <begin position="27"/>
        <end position="199"/>
    </location>
</feature>
<feature type="compositionally biased region" description="Polar residues" evidence="1">
    <location>
        <begin position="28"/>
        <end position="39"/>
    </location>
</feature>
<evidence type="ECO:0000256" key="1">
    <source>
        <dbReference type="SAM" id="MobiDB-lite"/>
    </source>
</evidence>
<dbReference type="InterPro" id="IPR024520">
    <property type="entry name" value="DUF3558"/>
</dbReference>
<comment type="caution">
    <text evidence="3">The sequence shown here is derived from an EMBL/GenBank/DDBJ whole genome shotgun (WGS) entry which is preliminary data.</text>
</comment>
<evidence type="ECO:0000313" key="3">
    <source>
        <dbReference type="EMBL" id="MBP2477350.1"/>
    </source>
</evidence>
<keyword evidence="2" id="KW-0732">Signal</keyword>
<keyword evidence="4" id="KW-1185">Reference proteome</keyword>
<proteinExistence type="predicted"/>
<dbReference type="RefSeq" id="WP_209707404.1">
    <property type="nucleotide sequence ID" value="NZ_JAGIOO010000001.1"/>
</dbReference>
<evidence type="ECO:0000256" key="2">
    <source>
        <dbReference type="SAM" id="SignalP"/>
    </source>
</evidence>
<feature type="region of interest" description="Disordered" evidence="1">
    <location>
        <begin position="23"/>
        <end position="45"/>
    </location>
</feature>
<evidence type="ECO:0008006" key="5">
    <source>
        <dbReference type="Google" id="ProtNLM"/>
    </source>
</evidence>
<dbReference type="Proteomes" id="UP001519363">
    <property type="component" value="Unassembled WGS sequence"/>
</dbReference>
<accession>A0ABS5AL99</accession>